<feature type="domain" description="Calponin-homology (CH)" evidence="4">
    <location>
        <begin position="630"/>
        <end position="739"/>
    </location>
</feature>
<dbReference type="Pfam" id="PF00307">
    <property type="entry name" value="CH"/>
    <property type="match status" value="1"/>
</dbReference>
<sequence>MFEEAVLTGVLNLSHRKLKEFPVAFAMKHDISDVVSADLSENRLSELPACMCELSFMETLRVQRCALRSIPPNINSLHSLSYLDLSGNQLSSIPVALFSLNLSILILAGNQIEHIPREIRQMADCLRDLDASCNRLRSVPADLSLLKSLRVLNLRNNRLKQLPSEISRLQLRSLDISENELTDLPTDLRFMQCLVELKADSNPIFSPPVQVCAMGREHIFKWLQSKADVPDGSYHSSWSVNQANAASATLRRGQNLSIEQISRRIERRPRATRFNTLVNGLSESGYASALEEQRAPSLIASSSLNASHLSSTSDDVSSTPFVVGVKAPFSCSSYPSLANYVPRAQAVVSPLTLGEYAKTFNEALRNSSKHEVKEDLKSNTNKVDVSNNNRSFAKGDAAESSSVQTNDVCCCYSRVESGADRMDKASSPIKFESSDKSSGLAQHVQPQHEELRISGTTGNSHSLSPVQEYVSTNDLEIAADPSGTDETVKSGMLTGISEIIVPPILSMQSGCKLPGSVMCPIVLDGCDPTSVMNAQGTPSLLSKPNGLSHSATGVPPSKTARTGPTKVTAANESRLLKKSDASTLYAKNALGRRVPRSKSTTETCIASRNTAPTQLPARSSINRSSRQLIENMKKILEDQLELELPSKSEELASSLADGVYLCNFANRIRVRAVSSIFSPVSPDNPLSLTKCRRNVDNFFTACRRLGLTEASLCDVSDVMEGKNLHRLAKLVVDLNRLTLCSVNRCQTLHRSTNV</sequence>
<reference evidence="5 6" key="1">
    <citation type="submission" date="2024-08" db="EMBL/GenBank/DDBJ databases">
        <title>Gnathostoma spinigerum genome.</title>
        <authorList>
            <person name="Gonzalez-Bertolin B."/>
            <person name="Monzon S."/>
            <person name="Zaballos A."/>
            <person name="Jimenez P."/>
            <person name="Dekumyoy P."/>
            <person name="Varona S."/>
            <person name="Cuesta I."/>
            <person name="Sumanam S."/>
            <person name="Adisakwattana P."/>
            <person name="Gasser R.B."/>
            <person name="Hernandez-Gonzalez A."/>
            <person name="Young N.D."/>
            <person name="Perteguer M.J."/>
        </authorList>
    </citation>
    <scope>NUCLEOTIDE SEQUENCE [LARGE SCALE GENOMIC DNA]</scope>
    <source>
        <strain evidence="5">AL3</strain>
        <tissue evidence="5">Liver</tissue>
    </source>
</reference>
<feature type="region of interest" description="Disordered" evidence="3">
    <location>
        <begin position="429"/>
        <end position="448"/>
    </location>
</feature>
<dbReference type="InterPro" id="IPR001611">
    <property type="entry name" value="Leu-rich_rpt"/>
</dbReference>
<feature type="compositionally biased region" description="Polar residues" evidence="3">
    <location>
        <begin position="378"/>
        <end position="391"/>
    </location>
</feature>
<feature type="compositionally biased region" description="Polar residues" evidence="3">
    <location>
        <begin position="539"/>
        <end position="551"/>
    </location>
</feature>
<dbReference type="Gene3D" id="1.10.418.10">
    <property type="entry name" value="Calponin-like domain"/>
    <property type="match status" value="1"/>
</dbReference>
<dbReference type="InterPro" id="IPR003591">
    <property type="entry name" value="Leu-rich_rpt_typical-subtyp"/>
</dbReference>
<dbReference type="SMART" id="SM00369">
    <property type="entry name" value="LRR_TYP"/>
    <property type="match status" value="5"/>
</dbReference>
<evidence type="ECO:0000256" key="2">
    <source>
        <dbReference type="ARBA" id="ARBA00022737"/>
    </source>
</evidence>
<dbReference type="PANTHER" id="PTHR48051">
    <property type="match status" value="1"/>
</dbReference>
<dbReference type="PANTHER" id="PTHR48051:SF21">
    <property type="entry name" value="CALPONIN-HOMOLOGY (CH) DOMAIN-CONTAINING PROTEIN"/>
    <property type="match status" value="1"/>
</dbReference>
<protein>
    <recommendedName>
        <fullName evidence="4">Calponin-homology (CH) domain-containing protein</fullName>
    </recommendedName>
</protein>
<dbReference type="SUPFAM" id="SSF52058">
    <property type="entry name" value="L domain-like"/>
    <property type="match status" value="1"/>
</dbReference>
<dbReference type="SMART" id="SM00033">
    <property type="entry name" value="CH"/>
    <property type="match status" value="1"/>
</dbReference>
<dbReference type="SMART" id="SM00364">
    <property type="entry name" value="LRR_BAC"/>
    <property type="match status" value="4"/>
</dbReference>
<dbReference type="InterPro" id="IPR001715">
    <property type="entry name" value="CH_dom"/>
</dbReference>
<dbReference type="InterPro" id="IPR036872">
    <property type="entry name" value="CH_dom_sf"/>
</dbReference>
<feature type="region of interest" description="Disordered" evidence="3">
    <location>
        <begin position="539"/>
        <end position="564"/>
    </location>
</feature>
<proteinExistence type="predicted"/>
<keyword evidence="1" id="KW-0433">Leucine-rich repeat</keyword>
<keyword evidence="2" id="KW-0677">Repeat</keyword>
<evidence type="ECO:0000259" key="4">
    <source>
        <dbReference type="PROSITE" id="PS50021"/>
    </source>
</evidence>
<dbReference type="InterPro" id="IPR050216">
    <property type="entry name" value="LRR_domain-containing"/>
</dbReference>
<dbReference type="SUPFAM" id="SSF47576">
    <property type="entry name" value="Calponin-homology domain, CH-domain"/>
    <property type="match status" value="1"/>
</dbReference>
<name>A0ABD6E9F8_9BILA</name>
<dbReference type="Gene3D" id="3.80.10.10">
    <property type="entry name" value="Ribonuclease Inhibitor"/>
    <property type="match status" value="1"/>
</dbReference>
<feature type="region of interest" description="Disordered" evidence="3">
    <location>
        <begin position="371"/>
        <end position="398"/>
    </location>
</feature>
<dbReference type="Proteomes" id="UP001608902">
    <property type="component" value="Unassembled WGS sequence"/>
</dbReference>
<accession>A0ABD6E9F8</accession>
<dbReference type="PROSITE" id="PS51450">
    <property type="entry name" value="LRR"/>
    <property type="match status" value="5"/>
</dbReference>
<dbReference type="InterPro" id="IPR032675">
    <property type="entry name" value="LRR_dom_sf"/>
</dbReference>
<dbReference type="PRINTS" id="PR00019">
    <property type="entry name" value="LEURICHRPT"/>
</dbReference>
<dbReference type="AlphaFoldDB" id="A0ABD6E9F8"/>
<comment type="caution">
    <text evidence="5">The sequence shown here is derived from an EMBL/GenBank/DDBJ whole genome shotgun (WGS) entry which is preliminary data.</text>
</comment>
<evidence type="ECO:0000256" key="1">
    <source>
        <dbReference type="ARBA" id="ARBA00022614"/>
    </source>
</evidence>
<keyword evidence="6" id="KW-1185">Reference proteome</keyword>
<dbReference type="Pfam" id="PF13855">
    <property type="entry name" value="LRR_8"/>
    <property type="match status" value="1"/>
</dbReference>
<evidence type="ECO:0000313" key="6">
    <source>
        <dbReference type="Proteomes" id="UP001608902"/>
    </source>
</evidence>
<dbReference type="PROSITE" id="PS50021">
    <property type="entry name" value="CH"/>
    <property type="match status" value="1"/>
</dbReference>
<gene>
    <name evidence="5" type="ORF">AB6A40_003347</name>
</gene>
<dbReference type="EMBL" id="JBGFUD010001697">
    <property type="protein sequence ID" value="MFH4976638.1"/>
    <property type="molecule type" value="Genomic_DNA"/>
</dbReference>
<evidence type="ECO:0000256" key="3">
    <source>
        <dbReference type="SAM" id="MobiDB-lite"/>
    </source>
</evidence>
<organism evidence="5 6">
    <name type="scientific">Gnathostoma spinigerum</name>
    <dbReference type="NCBI Taxonomy" id="75299"/>
    <lineage>
        <taxon>Eukaryota</taxon>
        <taxon>Metazoa</taxon>
        <taxon>Ecdysozoa</taxon>
        <taxon>Nematoda</taxon>
        <taxon>Chromadorea</taxon>
        <taxon>Rhabditida</taxon>
        <taxon>Spirurina</taxon>
        <taxon>Gnathostomatomorpha</taxon>
        <taxon>Gnathostomatoidea</taxon>
        <taxon>Gnathostomatidae</taxon>
        <taxon>Gnathostoma</taxon>
    </lineage>
</organism>
<evidence type="ECO:0000313" key="5">
    <source>
        <dbReference type="EMBL" id="MFH4976638.1"/>
    </source>
</evidence>
<dbReference type="Pfam" id="PF00560">
    <property type="entry name" value="LRR_1"/>
    <property type="match status" value="1"/>
</dbReference>